<accession>A0A914IAC6</accession>
<dbReference type="AlphaFoldDB" id="A0A914IAC6"/>
<organism evidence="2 3">
    <name type="scientific">Globodera rostochiensis</name>
    <name type="common">Golden nematode worm</name>
    <name type="synonym">Heterodera rostochiensis</name>
    <dbReference type="NCBI Taxonomy" id="31243"/>
    <lineage>
        <taxon>Eukaryota</taxon>
        <taxon>Metazoa</taxon>
        <taxon>Ecdysozoa</taxon>
        <taxon>Nematoda</taxon>
        <taxon>Chromadorea</taxon>
        <taxon>Rhabditida</taxon>
        <taxon>Tylenchina</taxon>
        <taxon>Tylenchomorpha</taxon>
        <taxon>Tylenchoidea</taxon>
        <taxon>Heteroderidae</taxon>
        <taxon>Heteroderinae</taxon>
        <taxon>Globodera</taxon>
    </lineage>
</organism>
<keyword evidence="2" id="KW-1185">Reference proteome</keyword>
<proteinExistence type="predicted"/>
<evidence type="ECO:0000313" key="3">
    <source>
        <dbReference type="WBParaSite" id="Gr19_v10_g8357.t1"/>
    </source>
</evidence>
<name>A0A914IAC6_GLORO</name>
<evidence type="ECO:0000256" key="1">
    <source>
        <dbReference type="SAM" id="MobiDB-lite"/>
    </source>
</evidence>
<sequence>MSEFSGGCRLFTFSIVVKLSAGRRRRRLVTKKNVFVSSSFVFGVPSGRAKEINGPTSKRPPRLCFLLPSAAAGVEEAFPLGGWKNERTERVELTPMLGGGERRVSPGGRQKIRRRPGHPIAFPLRGNEVNPSRGREASSTDRRGGLMYDQRKQIDVNLCGGNEKKGRAKKIPVPKKHKIGCRDCESPSFIQTSNDSAKRMPAGPFFIPINAQIAAH</sequence>
<dbReference type="WBParaSite" id="Gr19_v10_g8357.t1">
    <property type="protein sequence ID" value="Gr19_v10_g8357.t1"/>
    <property type="gene ID" value="Gr19_v10_g8357"/>
</dbReference>
<feature type="region of interest" description="Disordered" evidence="1">
    <location>
        <begin position="97"/>
        <end position="146"/>
    </location>
</feature>
<protein>
    <submittedName>
        <fullName evidence="3">Uncharacterized protein</fullName>
    </submittedName>
</protein>
<evidence type="ECO:0000313" key="2">
    <source>
        <dbReference type="Proteomes" id="UP000887572"/>
    </source>
</evidence>
<reference evidence="3" key="1">
    <citation type="submission" date="2022-11" db="UniProtKB">
        <authorList>
            <consortium name="WormBaseParasite"/>
        </authorList>
    </citation>
    <scope>IDENTIFICATION</scope>
</reference>
<feature type="compositionally biased region" description="Basic and acidic residues" evidence="1">
    <location>
        <begin position="133"/>
        <end position="146"/>
    </location>
</feature>
<dbReference type="Proteomes" id="UP000887572">
    <property type="component" value="Unplaced"/>
</dbReference>